<sequence length="415" mass="46712">MPKGSGEIHMGYASVDNWLATTGITDPKKIAYMKEISASVIRVFKELGFKMKEEGTVETAKVESKAVVVPTSTPEFQGIKKAKEVEKTEVKALEKVKSSNTLAITIPTVPKVPTPITVNSNLQESNQIETSVDRSIKYPKRFPPNYLTSAQRYNKANNKALEVMVGDVEQGRISTYLRTDLISVDDAKTKLKNAGFEVLTVLPLDKKKQLTSIVFTNEALKKMSLQENKGHLATLRLLINEKDKKVSITNPLYLAKAFLQDDFEKEPAIKLLKALVNEFKDLKNSEDKLKFQLLPKYQFMAKLPYFSDHIIVARGENLKDKLVKNKRVAFSLELESGAILVGVKLNKRTQKFPKKIGTNNAGMLPYPLLIENGEAKILDPKYYLSLMYPKLTMEEFMTIATVPDGIETDCRKVFR</sequence>
<dbReference type="AlphaFoldDB" id="A0A6S6SLH1"/>
<name>A0A6S6SLH1_9BACT</name>
<accession>A0A6S6SLH1</accession>
<organism evidence="1">
    <name type="scientific">uncultured Sulfurovum sp</name>
    <dbReference type="NCBI Taxonomy" id="269237"/>
    <lineage>
        <taxon>Bacteria</taxon>
        <taxon>Pseudomonadati</taxon>
        <taxon>Campylobacterota</taxon>
        <taxon>Epsilonproteobacteria</taxon>
        <taxon>Campylobacterales</taxon>
        <taxon>Sulfurovaceae</taxon>
        <taxon>Sulfurovum</taxon>
        <taxon>environmental samples</taxon>
    </lineage>
</organism>
<gene>
    <name evidence="1" type="ORF">HELGO_WM37949</name>
</gene>
<evidence type="ECO:0000313" key="1">
    <source>
        <dbReference type="EMBL" id="CAA6807039.1"/>
    </source>
</evidence>
<dbReference type="EMBL" id="CACVAR010000159">
    <property type="protein sequence ID" value="CAA6807039.1"/>
    <property type="molecule type" value="Genomic_DNA"/>
</dbReference>
<proteinExistence type="predicted"/>
<reference evidence="1" key="1">
    <citation type="submission" date="2020-01" db="EMBL/GenBank/DDBJ databases">
        <authorList>
            <person name="Meier V. D."/>
            <person name="Meier V D."/>
        </authorList>
    </citation>
    <scope>NUCLEOTIDE SEQUENCE</scope>
    <source>
        <strain evidence="1">HLG_WM_MAG_03</strain>
    </source>
</reference>
<protein>
    <submittedName>
        <fullName evidence="1">Uncharacterized protein</fullName>
    </submittedName>
</protein>